<feature type="transmembrane region" description="Helical" evidence="1">
    <location>
        <begin position="103"/>
        <end position="123"/>
    </location>
</feature>
<dbReference type="OrthoDB" id="5569826at2"/>
<gene>
    <name evidence="2" type="ORF">ADS77_09865</name>
</gene>
<keyword evidence="1" id="KW-1133">Transmembrane helix</keyword>
<sequence length="155" mass="18088">MTSQSDLSPQTIPKKVITVRFQRTAIIGYIGLLVLMPIWLFLIAPREGYSNGFIFVVYILPLLLPLKGIIQDKPYTYAWANFIVMLYFIHGLTLLWIAQDQLLWVLLELLFASMMFVGCTYYARHRGQELGLKIRKLKDELAQEKAEQEYDRKNQ</sequence>
<dbReference type="Pfam" id="PF09842">
    <property type="entry name" value="DUF2069"/>
    <property type="match status" value="1"/>
</dbReference>
<evidence type="ECO:0000256" key="1">
    <source>
        <dbReference type="SAM" id="Phobius"/>
    </source>
</evidence>
<evidence type="ECO:0000313" key="3">
    <source>
        <dbReference type="Proteomes" id="UP000037848"/>
    </source>
</evidence>
<feature type="transmembrane region" description="Helical" evidence="1">
    <location>
        <begin position="21"/>
        <end position="42"/>
    </location>
</feature>
<evidence type="ECO:0000313" key="2">
    <source>
        <dbReference type="EMBL" id="KPH63238.1"/>
    </source>
</evidence>
<name>A0A0N0LZS8_9GAMM</name>
<comment type="caution">
    <text evidence="2">The sequence shown here is derived from an EMBL/GenBank/DDBJ whole genome shotgun (WGS) entry which is preliminary data.</text>
</comment>
<dbReference type="AlphaFoldDB" id="A0A0N0LZS8"/>
<dbReference type="RefSeq" id="WP_054454175.1">
    <property type="nucleotide sequence ID" value="NZ_LHPH01000009.1"/>
</dbReference>
<dbReference type="Proteomes" id="UP000037848">
    <property type="component" value="Unassembled WGS sequence"/>
</dbReference>
<proteinExistence type="predicted"/>
<reference evidence="2 3" key="1">
    <citation type="submission" date="2015-08" db="EMBL/GenBank/DDBJ databases">
        <title>Draft Genome Sequence of Pseudoalteromonas porphyrae UCD-SED14.</title>
        <authorList>
            <person name="Coil D.A."/>
            <person name="Jospin G."/>
            <person name="Lee R.D."/>
            <person name="Eisen J.A."/>
        </authorList>
    </citation>
    <scope>NUCLEOTIDE SEQUENCE [LARGE SCALE GENOMIC DNA]</scope>
    <source>
        <strain evidence="2 3">UCD-SED14</strain>
    </source>
</reference>
<evidence type="ECO:0008006" key="4">
    <source>
        <dbReference type="Google" id="ProtNLM"/>
    </source>
</evidence>
<feature type="transmembrane region" description="Helical" evidence="1">
    <location>
        <begin position="48"/>
        <end position="66"/>
    </location>
</feature>
<dbReference type="PATRIC" id="fig|187330.3.peg.4079"/>
<accession>A0A0N0LZS8</accession>
<organism evidence="2 3">
    <name type="scientific">Pseudoalteromonas porphyrae</name>
    <dbReference type="NCBI Taxonomy" id="187330"/>
    <lineage>
        <taxon>Bacteria</taxon>
        <taxon>Pseudomonadati</taxon>
        <taxon>Pseudomonadota</taxon>
        <taxon>Gammaproteobacteria</taxon>
        <taxon>Alteromonadales</taxon>
        <taxon>Pseudoalteromonadaceae</taxon>
        <taxon>Pseudoalteromonas</taxon>
    </lineage>
</organism>
<keyword evidence="1" id="KW-0472">Membrane</keyword>
<keyword evidence="3" id="KW-1185">Reference proteome</keyword>
<dbReference type="InterPro" id="IPR018643">
    <property type="entry name" value="DUF2069_membrane"/>
</dbReference>
<dbReference type="STRING" id="187330.AMS58_13070"/>
<feature type="transmembrane region" description="Helical" evidence="1">
    <location>
        <begin position="78"/>
        <end position="97"/>
    </location>
</feature>
<dbReference type="EMBL" id="LHPH01000009">
    <property type="protein sequence ID" value="KPH63238.1"/>
    <property type="molecule type" value="Genomic_DNA"/>
</dbReference>
<protein>
    <recommendedName>
        <fullName evidence="4">DUF2069 domain-containing protein</fullName>
    </recommendedName>
</protein>
<keyword evidence="1" id="KW-0812">Transmembrane</keyword>